<evidence type="ECO:0000313" key="3">
    <source>
        <dbReference type="Proteomes" id="UP000809431"/>
    </source>
</evidence>
<comment type="caution">
    <text evidence="2">The sequence shown here is derived from an EMBL/GenBank/DDBJ whole genome shotgun (WGS) entry which is preliminary data.</text>
</comment>
<evidence type="ECO:0000313" key="2">
    <source>
        <dbReference type="EMBL" id="MBM3114638.1"/>
    </source>
</evidence>
<dbReference type="Proteomes" id="UP000809431">
    <property type="component" value="Unassembled WGS sequence"/>
</dbReference>
<name>A0ABS2BHT5_9NEIS</name>
<dbReference type="InterPro" id="IPR038765">
    <property type="entry name" value="Papain-like_cys_pep_sf"/>
</dbReference>
<keyword evidence="1" id="KW-0732">Signal</keyword>
<dbReference type="EMBL" id="JAESND010000001">
    <property type="protein sequence ID" value="MBM3114638.1"/>
    <property type="molecule type" value="Genomic_DNA"/>
</dbReference>
<reference evidence="2 3" key="1">
    <citation type="submission" date="2021-01" db="EMBL/GenBank/DDBJ databases">
        <title>Draft Genome Sequence and Polyhydroxyalkanoate Biosynthetic Potential of Jeongeupia naejangsanensis Type Strain DSM 24253.</title>
        <authorList>
            <person name="Turrini P."/>
            <person name="Artuso I."/>
            <person name="Lugli G.A."/>
            <person name="Frangipani E."/>
            <person name="Ventura M."/>
            <person name="Visca P."/>
        </authorList>
    </citation>
    <scope>NUCLEOTIDE SEQUENCE [LARGE SCALE GENOMIC DNA]</scope>
    <source>
        <strain evidence="2 3">DSM 24253</strain>
    </source>
</reference>
<organism evidence="2 3">
    <name type="scientific">Jeongeupia naejangsanensis</name>
    <dbReference type="NCBI Taxonomy" id="613195"/>
    <lineage>
        <taxon>Bacteria</taxon>
        <taxon>Pseudomonadati</taxon>
        <taxon>Pseudomonadota</taxon>
        <taxon>Betaproteobacteria</taxon>
        <taxon>Neisseriales</taxon>
        <taxon>Chitinibacteraceae</taxon>
        <taxon>Jeongeupia</taxon>
    </lineage>
</organism>
<dbReference type="RefSeq" id="WP_203536316.1">
    <property type="nucleotide sequence ID" value="NZ_JAESND010000001.1"/>
</dbReference>
<keyword evidence="2" id="KW-0378">Hydrolase</keyword>
<sequence length="263" mass="28084">MKALLMAALLVGACAGCATQVDTQRIAAPGPAVTFQSNALRPANGEAMIAATALMPGDILLSTGSGLTSAGIRLMTTAPVSHAALYLGDGDVAEAVGSGVRVRKIDTMVADEAVVVAFRHPDFQSGLDVPMREFAGRSLGLRYDYVGVMLHAPFSLQRRVCELPLLPESVRDGCLRGVATIQLGSGSDGRFFCSQFVLEAYRHIGLPMTDADPRWLSPADILHMREGDVPSLRVRRSLVYVGHLKFHPEPEPPSRPLLLGNAR</sequence>
<gene>
    <name evidence="2" type="ORF">JMJ54_02240</name>
</gene>
<dbReference type="SUPFAM" id="SSF54001">
    <property type="entry name" value="Cysteine proteinases"/>
    <property type="match status" value="1"/>
</dbReference>
<accession>A0ABS2BHT5</accession>
<feature type="chain" id="PRO_5045834673" evidence="1">
    <location>
        <begin position="19"/>
        <end position="263"/>
    </location>
</feature>
<proteinExistence type="predicted"/>
<evidence type="ECO:0000256" key="1">
    <source>
        <dbReference type="SAM" id="SignalP"/>
    </source>
</evidence>
<dbReference type="GO" id="GO:0016787">
    <property type="term" value="F:hydrolase activity"/>
    <property type="evidence" value="ECO:0007669"/>
    <property type="project" value="UniProtKB-KW"/>
</dbReference>
<protein>
    <submittedName>
        <fullName evidence="2">Distant relative of cell wall-associated hydrolase</fullName>
    </submittedName>
</protein>
<keyword evidence="3" id="KW-1185">Reference proteome</keyword>
<feature type="signal peptide" evidence="1">
    <location>
        <begin position="1"/>
        <end position="18"/>
    </location>
</feature>
<dbReference type="Gene3D" id="3.90.1720.10">
    <property type="entry name" value="endopeptidase domain like (from Nostoc punctiforme)"/>
    <property type="match status" value="1"/>
</dbReference>